<dbReference type="InterPro" id="IPR013087">
    <property type="entry name" value="Znf_C2H2_type"/>
</dbReference>
<dbReference type="CDD" id="cd06257">
    <property type="entry name" value="DnaJ"/>
    <property type="match status" value="1"/>
</dbReference>
<dbReference type="GO" id="GO:0008270">
    <property type="term" value="F:zinc ion binding"/>
    <property type="evidence" value="ECO:0007669"/>
    <property type="project" value="UniProtKB-KW"/>
</dbReference>
<dbReference type="Gene3D" id="1.10.287.110">
    <property type="entry name" value="DnaJ domain"/>
    <property type="match status" value="1"/>
</dbReference>
<dbReference type="InterPro" id="IPR018253">
    <property type="entry name" value="DnaJ_domain_CS"/>
</dbReference>
<dbReference type="OMA" id="FTWMEQW"/>
<dbReference type="AlphaFoldDB" id="K0RCD2"/>
<evidence type="ECO:0000256" key="1">
    <source>
        <dbReference type="PROSITE-ProRule" id="PRU00042"/>
    </source>
</evidence>
<dbReference type="InterPro" id="IPR036869">
    <property type="entry name" value="J_dom_sf"/>
</dbReference>
<protein>
    <recommendedName>
        <fullName evidence="7">J domain-containing protein</fullName>
    </recommendedName>
</protein>
<dbReference type="InterPro" id="IPR003604">
    <property type="entry name" value="Matrin/U1-like-C_Znf_C2H2"/>
</dbReference>
<reference evidence="5 6" key="1">
    <citation type="journal article" date="2012" name="Genome Biol.">
        <title>Genome and low-iron response of an oceanic diatom adapted to chronic iron limitation.</title>
        <authorList>
            <person name="Lommer M."/>
            <person name="Specht M."/>
            <person name="Roy A.S."/>
            <person name="Kraemer L."/>
            <person name="Andreson R."/>
            <person name="Gutowska M.A."/>
            <person name="Wolf J."/>
            <person name="Bergner S.V."/>
            <person name="Schilhabel M.B."/>
            <person name="Klostermeier U.C."/>
            <person name="Beiko R.G."/>
            <person name="Rosenstiel P."/>
            <person name="Hippler M."/>
            <person name="Laroche J."/>
        </authorList>
    </citation>
    <scope>NUCLEOTIDE SEQUENCE [LARGE SCALE GENOMIC DNA]</scope>
    <source>
        <strain evidence="5 6">CCMP1005</strain>
    </source>
</reference>
<dbReference type="InterPro" id="IPR054076">
    <property type="entry name" value="ZUO1-like_ZHD"/>
</dbReference>
<feature type="compositionally biased region" description="Acidic residues" evidence="2">
    <location>
        <begin position="475"/>
        <end position="493"/>
    </location>
</feature>
<sequence length="547" mass="63175">TLPAGARSGGCWLDPWHHKPTRPPSWLHSPAFCSNVMNPRLANPVWCPCEEYTTVSSLVRTILIRPMRYRYRKCEIQEAFRTDPIYQINNRAGCGSLAASLAAASVVCGVSLCHYDVLGVARDDDAAFIKKRHRKLAIKFHPDKNMSKSDEEQAEAAAEFKLIQAAYECLSDPIERKWYDEHRDMILRGGVAGSADGGDGSSFIFDVVPFHFAGCYNGYDDDGPDNFYSVYCMVFEQIFQGEKDGFLSEGNIDTDKMANSELGEVEFGNSRSSWKDVSAFYCTWEGFTSSLSFAWEDAYHLHDIKEAPNRRIRRLMEDENNKKRKAAKKARVEEVTSLLRFVKNRDPRVMAQREKNLRERRTKEEERIKEQTRRKQEHLDMKREWQAEQELRLAEQEQADLDAGRIRLADLDSEDEYDYGGGKRRNRKGKKKKKKEEEDEVQEDEVHRQQQCDDDEHDDDGGDVDETDVFKDDSSSGEESEDGEDTSAEEEEPDSWRCECCRKDFKSEAQFENHLKSKKHKESVKKYEKKHGRTVELVQEGTRVFLI</sequence>
<keyword evidence="1" id="KW-0863">Zinc-finger</keyword>
<dbReference type="Pfam" id="PF12874">
    <property type="entry name" value="zf-met"/>
    <property type="match status" value="1"/>
</dbReference>
<feature type="region of interest" description="Disordered" evidence="2">
    <location>
        <begin position="415"/>
        <end position="495"/>
    </location>
</feature>
<dbReference type="eggNOG" id="KOG0717">
    <property type="taxonomic scope" value="Eukaryota"/>
</dbReference>
<dbReference type="Proteomes" id="UP000266841">
    <property type="component" value="Unassembled WGS sequence"/>
</dbReference>
<dbReference type="SUPFAM" id="SSF46565">
    <property type="entry name" value="Chaperone J-domain"/>
    <property type="match status" value="1"/>
</dbReference>
<evidence type="ECO:0000313" key="5">
    <source>
        <dbReference type="EMBL" id="EJK51398.1"/>
    </source>
</evidence>
<feature type="compositionally biased region" description="Basic residues" evidence="2">
    <location>
        <begin position="422"/>
        <end position="434"/>
    </location>
</feature>
<dbReference type="PROSITE" id="PS50076">
    <property type="entry name" value="DNAJ_2"/>
    <property type="match status" value="1"/>
</dbReference>
<feature type="region of interest" description="Disordered" evidence="2">
    <location>
        <begin position="355"/>
        <end position="381"/>
    </location>
</feature>
<dbReference type="GO" id="GO:0005737">
    <property type="term" value="C:cytoplasm"/>
    <property type="evidence" value="ECO:0007669"/>
    <property type="project" value="TreeGrafter"/>
</dbReference>
<dbReference type="Gene3D" id="3.30.160.60">
    <property type="entry name" value="Classic Zinc Finger"/>
    <property type="match status" value="1"/>
</dbReference>
<keyword evidence="1" id="KW-0479">Metal-binding</keyword>
<feature type="compositionally biased region" description="Acidic residues" evidence="2">
    <location>
        <begin position="452"/>
        <end position="467"/>
    </location>
</feature>
<accession>K0RCD2</accession>
<name>K0RCD2_THAOC</name>
<feature type="domain" description="C2H2-type" evidence="4">
    <location>
        <begin position="496"/>
        <end position="525"/>
    </location>
</feature>
<keyword evidence="1" id="KW-0862">Zinc</keyword>
<dbReference type="PANTHER" id="PTHR44029:SF1">
    <property type="entry name" value="DNAJ HOMOLOG SUBFAMILY C MEMBER 21"/>
    <property type="match status" value="1"/>
</dbReference>
<dbReference type="PROSITE" id="PS00028">
    <property type="entry name" value="ZINC_FINGER_C2H2_1"/>
    <property type="match status" value="1"/>
</dbReference>
<gene>
    <name evidence="5" type="ORF">THAOC_29424</name>
</gene>
<evidence type="ECO:0000259" key="4">
    <source>
        <dbReference type="PROSITE" id="PS50157"/>
    </source>
</evidence>
<dbReference type="SMART" id="SM00451">
    <property type="entry name" value="ZnF_U1"/>
    <property type="match status" value="1"/>
</dbReference>
<dbReference type="PROSITE" id="PS50157">
    <property type="entry name" value="ZINC_FINGER_C2H2_2"/>
    <property type="match status" value="1"/>
</dbReference>
<evidence type="ECO:0008006" key="7">
    <source>
        <dbReference type="Google" id="ProtNLM"/>
    </source>
</evidence>
<comment type="caution">
    <text evidence="5">The sequence shown here is derived from an EMBL/GenBank/DDBJ whole genome shotgun (WGS) entry which is preliminary data.</text>
</comment>
<dbReference type="PRINTS" id="PR00625">
    <property type="entry name" value="JDOMAIN"/>
</dbReference>
<dbReference type="GO" id="GO:0003676">
    <property type="term" value="F:nucleic acid binding"/>
    <property type="evidence" value="ECO:0007669"/>
    <property type="project" value="InterPro"/>
</dbReference>
<proteinExistence type="predicted"/>
<organism evidence="5 6">
    <name type="scientific">Thalassiosira oceanica</name>
    <name type="common">Marine diatom</name>
    <dbReference type="NCBI Taxonomy" id="159749"/>
    <lineage>
        <taxon>Eukaryota</taxon>
        <taxon>Sar</taxon>
        <taxon>Stramenopiles</taxon>
        <taxon>Ochrophyta</taxon>
        <taxon>Bacillariophyta</taxon>
        <taxon>Coscinodiscophyceae</taxon>
        <taxon>Thalassiosirophycidae</taxon>
        <taxon>Thalassiosirales</taxon>
        <taxon>Thalassiosiraceae</taxon>
        <taxon>Thalassiosira</taxon>
    </lineage>
</organism>
<dbReference type="InterPro" id="IPR036236">
    <property type="entry name" value="Znf_C2H2_sf"/>
</dbReference>
<feature type="non-terminal residue" evidence="5">
    <location>
        <position position="1"/>
    </location>
</feature>
<dbReference type="InterPro" id="IPR051964">
    <property type="entry name" value="Chaperone_stress_response"/>
</dbReference>
<dbReference type="OrthoDB" id="10250354at2759"/>
<evidence type="ECO:0000259" key="3">
    <source>
        <dbReference type="PROSITE" id="PS50076"/>
    </source>
</evidence>
<dbReference type="EMBL" id="AGNL01041702">
    <property type="protein sequence ID" value="EJK51398.1"/>
    <property type="molecule type" value="Genomic_DNA"/>
</dbReference>
<dbReference type="SUPFAM" id="SSF57667">
    <property type="entry name" value="beta-beta-alpha zinc fingers"/>
    <property type="match status" value="1"/>
</dbReference>
<feature type="domain" description="J" evidence="3">
    <location>
        <begin position="113"/>
        <end position="183"/>
    </location>
</feature>
<keyword evidence="6" id="KW-1185">Reference proteome</keyword>
<dbReference type="PANTHER" id="PTHR44029">
    <property type="entry name" value="DNAJ HOMOLOG SUBFAMILY C MEMBER 21"/>
    <property type="match status" value="1"/>
</dbReference>
<dbReference type="InterPro" id="IPR001623">
    <property type="entry name" value="DnaJ_domain"/>
</dbReference>
<dbReference type="SMART" id="SM00271">
    <property type="entry name" value="DnaJ"/>
    <property type="match status" value="1"/>
</dbReference>
<dbReference type="PROSITE" id="PS00636">
    <property type="entry name" value="DNAJ_1"/>
    <property type="match status" value="1"/>
</dbReference>
<evidence type="ECO:0000313" key="6">
    <source>
        <dbReference type="Proteomes" id="UP000266841"/>
    </source>
</evidence>
<evidence type="ECO:0000256" key="2">
    <source>
        <dbReference type="SAM" id="MobiDB-lite"/>
    </source>
</evidence>
<dbReference type="Pfam" id="PF21884">
    <property type="entry name" value="ZUO1-like_ZHD"/>
    <property type="match status" value="1"/>
</dbReference>
<dbReference type="Pfam" id="PF00226">
    <property type="entry name" value="DnaJ"/>
    <property type="match status" value="1"/>
</dbReference>